<dbReference type="EnsemblProtists" id="EKX55175">
    <property type="protein sequence ID" value="EKX55175"/>
    <property type="gene ID" value="GUITHDRAFT_98955"/>
</dbReference>
<sequence>MPHSSQPVEAMAVAAGDAADPLPPPEDSVCDDVNPKKKARLRTIGTGKGRKMFRPQELDVLANVVHEVRPLLAIHWDRVGDVYNSHPSICFPRDAHSLRTKYISVLRDAKKGVEDDEAKSAVYEKFLAAEKAIEARAAAGDIRDLQDDDSALDKEHARASAAIKGCMKSDAEGVWAILQAIKAERETWKILDEAREEERKKREDAREEERKKREEEREAERRRREDEREELRKKREEEREAQKRKERMIRDEERRKDRELERQERQALLNVMMRLIGEDASKLEFAKQK</sequence>
<organism evidence="2">
    <name type="scientific">Guillardia theta (strain CCMP2712)</name>
    <name type="common">Cryptophyte</name>
    <dbReference type="NCBI Taxonomy" id="905079"/>
    <lineage>
        <taxon>Eukaryota</taxon>
        <taxon>Cryptophyceae</taxon>
        <taxon>Pyrenomonadales</taxon>
        <taxon>Geminigeraceae</taxon>
        <taxon>Guillardia</taxon>
    </lineage>
</organism>
<dbReference type="EMBL" id="JH992965">
    <property type="protein sequence ID" value="EKX55175.1"/>
    <property type="molecule type" value="Genomic_DNA"/>
</dbReference>
<feature type="region of interest" description="Disordered" evidence="1">
    <location>
        <begin position="196"/>
        <end position="262"/>
    </location>
</feature>
<dbReference type="KEGG" id="gtt:GUITHDRAFT_98955"/>
<dbReference type="PaxDb" id="55529-EKX55175"/>
<dbReference type="RefSeq" id="XP_005842155.1">
    <property type="nucleotide sequence ID" value="XM_005842098.1"/>
</dbReference>
<dbReference type="OMA" id="MEERYLM"/>
<reference evidence="4" key="2">
    <citation type="submission" date="2012-11" db="EMBL/GenBank/DDBJ databases">
        <authorList>
            <person name="Kuo A."/>
            <person name="Curtis B.A."/>
            <person name="Tanifuji G."/>
            <person name="Burki F."/>
            <person name="Gruber A."/>
            <person name="Irimia M."/>
            <person name="Maruyama S."/>
            <person name="Arias M.C."/>
            <person name="Ball S.G."/>
            <person name="Gile G.H."/>
            <person name="Hirakawa Y."/>
            <person name="Hopkins J.F."/>
            <person name="Rensing S.A."/>
            <person name="Schmutz J."/>
            <person name="Symeonidi A."/>
            <person name="Elias M."/>
            <person name="Eveleigh R.J."/>
            <person name="Herman E.K."/>
            <person name="Klute M.J."/>
            <person name="Nakayama T."/>
            <person name="Obornik M."/>
            <person name="Reyes-Prieto A."/>
            <person name="Armbrust E.V."/>
            <person name="Aves S.J."/>
            <person name="Beiko R.G."/>
            <person name="Coutinho P."/>
            <person name="Dacks J.B."/>
            <person name="Durnford D.G."/>
            <person name="Fast N.M."/>
            <person name="Green B.R."/>
            <person name="Grisdale C."/>
            <person name="Hempe F."/>
            <person name="Henrissat B."/>
            <person name="Hoppner M.P."/>
            <person name="Ishida K.-I."/>
            <person name="Kim E."/>
            <person name="Koreny L."/>
            <person name="Kroth P.G."/>
            <person name="Liu Y."/>
            <person name="Malik S.-B."/>
            <person name="Maier U.G."/>
            <person name="McRose D."/>
            <person name="Mock T."/>
            <person name="Neilson J.A."/>
            <person name="Onodera N.T."/>
            <person name="Poole A.M."/>
            <person name="Pritham E.J."/>
            <person name="Richards T.A."/>
            <person name="Rocap G."/>
            <person name="Roy S.W."/>
            <person name="Sarai C."/>
            <person name="Schaack S."/>
            <person name="Shirato S."/>
            <person name="Slamovits C.H."/>
            <person name="Spencer D.F."/>
            <person name="Suzuki S."/>
            <person name="Worden A.Z."/>
            <person name="Zauner S."/>
            <person name="Barry K."/>
            <person name="Bell C."/>
            <person name="Bharti A.K."/>
            <person name="Crow J.A."/>
            <person name="Grimwood J."/>
            <person name="Kramer R."/>
            <person name="Lindquist E."/>
            <person name="Lucas S."/>
            <person name="Salamov A."/>
            <person name="McFadden G.I."/>
            <person name="Lane C.E."/>
            <person name="Keeling P.J."/>
            <person name="Gray M.W."/>
            <person name="Grigoriev I.V."/>
            <person name="Archibald J.M."/>
        </authorList>
    </citation>
    <scope>NUCLEOTIDE SEQUENCE</scope>
    <source>
        <strain evidence="4">CCMP2712</strain>
    </source>
</reference>
<feature type="compositionally biased region" description="Low complexity" evidence="1">
    <location>
        <begin position="7"/>
        <end position="20"/>
    </location>
</feature>
<keyword evidence="4" id="KW-1185">Reference proteome</keyword>
<gene>
    <name evidence="2" type="ORF">GUITHDRAFT_98955</name>
</gene>
<name>L1K3X2_GUITC</name>
<dbReference type="Proteomes" id="UP000011087">
    <property type="component" value="Unassembled WGS sequence"/>
</dbReference>
<accession>L1K3X2</accession>
<evidence type="ECO:0000256" key="1">
    <source>
        <dbReference type="SAM" id="MobiDB-lite"/>
    </source>
</evidence>
<reference evidence="2 4" key="1">
    <citation type="journal article" date="2012" name="Nature">
        <title>Algal genomes reveal evolutionary mosaicism and the fate of nucleomorphs.</title>
        <authorList>
            <consortium name="DOE Joint Genome Institute"/>
            <person name="Curtis B.A."/>
            <person name="Tanifuji G."/>
            <person name="Burki F."/>
            <person name="Gruber A."/>
            <person name="Irimia M."/>
            <person name="Maruyama S."/>
            <person name="Arias M.C."/>
            <person name="Ball S.G."/>
            <person name="Gile G.H."/>
            <person name="Hirakawa Y."/>
            <person name="Hopkins J.F."/>
            <person name="Kuo A."/>
            <person name="Rensing S.A."/>
            <person name="Schmutz J."/>
            <person name="Symeonidi A."/>
            <person name="Elias M."/>
            <person name="Eveleigh R.J."/>
            <person name="Herman E.K."/>
            <person name="Klute M.J."/>
            <person name="Nakayama T."/>
            <person name="Obornik M."/>
            <person name="Reyes-Prieto A."/>
            <person name="Armbrust E.V."/>
            <person name="Aves S.J."/>
            <person name="Beiko R.G."/>
            <person name="Coutinho P."/>
            <person name="Dacks J.B."/>
            <person name="Durnford D.G."/>
            <person name="Fast N.M."/>
            <person name="Green B.R."/>
            <person name="Grisdale C.J."/>
            <person name="Hempel F."/>
            <person name="Henrissat B."/>
            <person name="Hoppner M.P."/>
            <person name="Ishida K."/>
            <person name="Kim E."/>
            <person name="Koreny L."/>
            <person name="Kroth P.G."/>
            <person name="Liu Y."/>
            <person name="Malik S.B."/>
            <person name="Maier U.G."/>
            <person name="McRose D."/>
            <person name="Mock T."/>
            <person name="Neilson J.A."/>
            <person name="Onodera N.T."/>
            <person name="Poole A.M."/>
            <person name="Pritham E.J."/>
            <person name="Richards T.A."/>
            <person name="Rocap G."/>
            <person name="Roy S.W."/>
            <person name="Sarai C."/>
            <person name="Schaack S."/>
            <person name="Shirato S."/>
            <person name="Slamovits C.H."/>
            <person name="Spencer D.F."/>
            <person name="Suzuki S."/>
            <person name="Worden A.Z."/>
            <person name="Zauner S."/>
            <person name="Barry K."/>
            <person name="Bell C."/>
            <person name="Bharti A.K."/>
            <person name="Crow J.A."/>
            <person name="Grimwood J."/>
            <person name="Kramer R."/>
            <person name="Lindquist E."/>
            <person name="Lucas S."/>
            <person name="Salamov A."/>
            <person name="McFadden G.I."/>
            <person name="Lane C.E."/>
            <person name="Keeling P.J."/>
            <person name="Gray M.W."/>
            <person name="Grigoriev I.V."/>
            <person name="Archibald J.M."/>
        </authorList>
    </citation>
    <scope>NUCLEOTIDE SEQUENCE</scope>
    <source>
        <strain evidence="2 4">CCMP2712</strain>
    </source>
</reference>
<evidence type="ECO:0000313" key="2">
    <source>
        <dbReference type="EMBL" id="EKX55175.1"/>
    </source>
</evidence>
<evidence type="ECO:0000313" key="4">
    <source>
        <dbReference type="Proteomes" id="UP000011087"/>
    </source>
</evidence>
<reference evidence="3" key="3">
    <citation type="submission" date="2016-03" db="UniProtKB">
        <authorList>
            <consortium name="EnsemblProtists"/>
        </authorList>
    </citation>
    <scope>IDENTIFICATION</scope>
</reference>
<proteinExistence type="predicted"/>
<dbReference type="GeneID" id="17312002"/>
<dbReference type="AlphaFoldDB" id="L1K3X2"/>
<protein>
    <submittedName>
        <fullName evidence="2 3">Uncharacterized protein</fullName>
    </submittedName>
</protein>
<evidence type="ECO:0000313" key="3">
    <source>
        <dbReference type="EnsemblProtists" id="EKX55175"/>
    </source>
</evidence>
<dbReference type="HOGENOM" id="CLU_964555_0_0_1"/>
<feature type="region of interest" description="Disordered" evidence="1">
    <location>
        <begin position="1"/>
        <end position="33"/>
    </location>
</feature>